<feature type="compositionally biased region" description="Basic residues" evidence="1">
    <location>
        <begin position="47"/>
        <end position="60"/>
    </location>
</feature>
<accession>A0A0C2BXJ7</accession>
<organism evidence="3 4">
    <name type="scientific">Noviherbaspirillum autotrophicum</name>
    <dbReference type="NCBI Taxonomy" id="709839"/>
    <lineage>
        <taxon>Bacteria</taxon>
        <taxon>Pseudomonadati</taxon>
        <taxon>Pseudomonadota</taxon>
        <taxon>Betaproteobacteria</taxon>
        <taxon>Burkholderiales</taxon>
        <taxon>Oxalobacteraceae</taxon>
        <taxon>Noviherbaspirillum</taxon>
    </lineage>
</organism>
<reference evidence="3 4" key="1">
    <citation type="submission" date="2014-12" db="EMBL/GenBank/DDBJ databases">
        <title>Denitrispirillum autotrophicum gen. nov., sp. nov., Denitrifying, Facultatively Autotrophic Bacteria Isolated from Rice Paddy Soil.</title>
        <authorList>
            <person name="Ishii S."/>
            <person name="Ashida N."/>
            <person name="Ohno H."/>
            <person name="Otsuka S."/>
            <person name="Yokota A."/>
            <person name="Senoo K."/>
        </authorList>
    </citation>
    <scope>NUCLEOTIDE SEQUENCE [LARGE SCALE GENOMIC DNA]</scope>
    <source>
        <strain evidence="3 4">TSA66</strain>
    </source>
</reference>
<dbReference type="AlphaFoldDB" id="A0A0C2BXJ7"/>
<feature type="chain" id="PRO_5002163323" evidence="2">
    <location>
        <begin position="23"/>
        <end position="376"/>
    </location>
</feature>
<feature type="compositionally biased region" description="Low complexity" evidence="1">
    <location>
        <begin position="33"/>
        <end position="42"/>
    </location>
</feature>
<evidence type="ECO:0000256" key="2">
    <source>
        <dbReference type="SAM" id="SignalP"/>
    </source>
</evidence>
<gene>
    <name evidence="3" type="ORF">TSA66_21090</name>
</gene>
<proteinExistence type="predicted"/>
<feature type="compositionally biased region" description="Low complexity" evidence="1">
    <location>
        <begin position="79"/>
        <end position="88"/>
    </location>
</feature>
<keyword evidence="4" id="KW-1185">Reference proteome</keyword>
<comment type="caution">
    <text evidence="3">The sequence shown here is derived from an EMBL/GenBank/DDBJ whole genome shotgun (WGS) entry which is preliminary data.</text>
</comment>
<dbReference type="EMBL" id="JWJG01000028">
    <property type="protein sequence ID" value="KIF82756.1"/>
    <property type="molecule type" value="Genomic_DNA"/>
</dbReference>
<evidence type="ECO:0000256" key="1">
    <source>
        <dbReference type="SAM" id="MobiDB-lite"/>
    </source>
</evidence>
<feature type="signal peptide" evidence="2">
    <location>
        <begin position="1"/>
        <end position="22"/>
    </location>
</feature>
<dbReference type="OrthoDB" id="8776019at2"/>
<evidence type="ECO:0000313" key="3">
    <source>
        <dbReference type="EMBL" id="KIF82756.1"/>
    </source>
</evidence>
<evidence type="ECO:0000313" key="4">
    <source>
        <dbReference type="Proteomes" id="UP000031572"/>
    </source>
</evidence>
<dbReference type="RefSeq" id="WP_040041387.1">
    <property type="nucleotide sequence ID" value="NZ_JWJG01000028.1"/>
</dbReference>
<dbReference type="Proteomes" id="UP000031572">
    <property type="component" value="Unassembled WGS sequence"/>
</dbReference>
<keyword evidence="2" id="KW-0732">Signal</keyword>
<feature type="region of interest" description="Disordered" evidence="1">
    <location>
        <begin position="20"/>
        <end position="151"/>
    </location>
</feature>
<name>A0A0C2BXJ7_9BURK</name>
<sequence length="376" mass="40116">MKVRHVFAALLLACSVGQSALAQEETASESKPEASAAPASAAQERKPHSHRSHRTRKHAAKTSTQEQESGTSGTSGTVADAPAKAESAPAEKTEPVNAAPEKSVAASPEQRAAVSPPPAGNAAVEKTAAPAASAQDVQPVKAAAEPVPPGAQPQPGWLDHFLYQIKATDVLLALFAGLLVMIARAQSRRLEQTAQATSDTAQAAQKTARTAENALVAGQRSFMFLREFKTFLHLDDATGQYRWTLHPVWENSGNTPTKGLEITTTYRLLDEPLPPNYDFPSKQQDMVAAIAGPRALVEGAPGSISAEELAAVQQGTKYFYIWGKAEYHDIFDGTGKHATRFCNQLMQVIGDPCAPIGEHNMVQMMFGFHGENNSAD</sequence>
<protein>
    <submittedName>
        <fullName evidence="3">Uncharacterized protein</fullName>
    </submittedName>
</protein>
<feature type="compositionally biased region" description="Polar residues" evidence="1">
    <location>
        <begin position="61"/>
        <end position="77"/>
    </location>
</feature>